<dbReference type="AlphaFoldDB" id="A0A397TUK7"/>
<gene>
    <name evidence="2" type="ORF">C2G38_2126696</name>
</gene>
<protein>
    <submittedName>
        <fullName evidence="2">Uncharacterized protein</fullName>
    </submittedName>
</protein>
<dbReference type="OrthoDB" id="10294365at2759"/>
<evidence type="ECO:0000313" key="3">
    <source>
        <dbReference type="Proteomes" id="UP000266673"/>
    </source>
</evidence>
<keyword evidence="3" id="KW-1185">Reference proteome</keyword>
<feature type="transmembrane region" description="Helical" evidence="1">
    <location>
        <begin position="59"/>
        <end position="81"/>
    </location>
</feature>
<evidence type="ECO:0000256" key="1">
    <source>
        <dbReference type="SAM" id="Phobius"/>
    </source>
</evidence>
<comment type="caution">
    <text evidence="2">The sequence shown here is derived from an EMBL/GenBank/DDBJ whole genome shotgun (WGS) entry which is preliminary data.</text>
</comment>
<feature type="transmembrane region" description="Helical" evidence="1">
    <location>
        <begin position="7"/>
        <end position="28"/>
    </location>
</feature>
<name>A0A397TUK7_9GLOM</name>
<accession>A0A397TUK7</accession>
<keyword evidence="1" id="KW-0472">Membrane</keyword>
<sequence length="114" mass="12919">MNKLTIIPFVFFLGGVGSIIFLILKAIISNSECDKQCQDKFADSCSKCSRGPSREELEAAITIFCICFLGFVISGYCIYYYRKHNNSRRETKVELSETNTESLDSSFILSRFTV</sequence>
<keyword evidence="1" id="KW-0812">Transmembrane</keyword>
<evidence type="ECO:0000313" key="2">
    <source>
        <dbReference type="EMBL" id="RIB01825.1"/>
    </source>
</evidence>
<proteinExistence type="predicted"/>
<dbReference type="EMBL" id="QKWP01002925">
    <property type="protein sequence ID" value="RIB01825.1"/>
    <property type="molecule type" value="Genomic_DNA"/>
</dbReference>
<reference evidence="2 3" key="1">
    <citation type="submission" date="2018-06" db="EMBL/GenBank/DDBJ databases">
        <title>Comparative genomics reveals the genomic features of Rhizophagus irregularis, R. cerebriforme, R. diaphanum and Gigaspora rosea, and their symbiotic lifestyle signature.</title>
        <authorList>
            <person name="Morin E."/>
            <person name="San Clemente H."/>
            <person name="Chen E.C.H."/>
            <person name="De La Providencia I."/>
            <person name="Hainaut M."/>
            <person name="Kuo A."/>
            <person name="Kohler A."/>
            <person name="Murat C."/>
            <person name="Tang N."/>
            <person name="Roy S."/>
            <person name="Loubradou J."/>
            <person name="Henrissat B."/>
            <person name="Grigoriev I.V."/>
            <person name="Corradi N."/>
            <person name="Roux C."/>
            <person name="Martin F.M."/>
        </authorList>
    </citation>
    <scope>NUCLEOTIDE SEQUENCE [LARGE SCALE GENOMIC DNA]</scope>
    <source>
        <strain evidence="2 3">DAOM 194757</strain>
    </source>
</reference>
<dbReference type="Proteomes" id="UP000266673">
    <property type="component" value="Unassembled WGS sequence"/>
</dbReference>
<organism evidence="2 3">
    <name type="scientific">Gigaspora rosea</name>
    <dbReference type="NCBI Taxonomy" id="44941"/>
    <lineage>
        <taxon>Eukaryota</taxon>
        <taxon>Fungi</taxon>
        <taxon>Fungi incertae sedis</taxon>
        <taxon>Mucoromycota</taxon>
        <taxon>Glomeromycotina</taxon>
        <taxon>Glomeromycetes</taxon>
        <taxon>Diversisporales</taxon>
        <taxon>Gigasporaceae</taxon>
        <taxon>Gigaspora</taxon>
    </lineage>
</organism>
<keyword evidence="1" id="KW-1133">Transmembrane helix</keyword>